<reference evidence="2" key="1">
    <citation type="journal article" date="2019" name="Int. J. Syst. Evol. Microbiol.">
        <title>The Global Catalogue of Microorganisms (GCM) 10K type strain sequencing project: providing services to taxonomists for standard genome sequencing and annotation.</title>
        <authorList>
            <consortium name="The Broad Institute Genomics Platform"/>
            <consortium name="The Broad Institute Genome Sequencing Center for Infectious Disease"/>
            <person name="Wu L."/>
            <person name="Ma J."/>
        </authorList>
    </citation>
    <scope>NUCLEOTIDE SEQUENCE [LARGE SCALE GENOMIC DNA]</scope>
    <source>
        <strain evidence="2">KCTC 52298</strain>
    </source>
</reference>
<evidence type="ECO:0000313" key="2">
    <source>
        <dbReference type="Proteomes" id="UP001597440"/>
    </source>
</evidence>
<accession>A0ABW5L4B7</accession>
<dbReference type="EMBL" id="JBHULD010000018">
    <property type="protein sequence ID" value="MFD2556057.1"/>
    <property type="molecule type" value="Genomic_DNA"/>
</dbReference>
<protein>
    <submittedName>
        <fullName evidence="1">Uncharacterized protein</fullName>
    </submittedName>
</protein>
<proteinExistence type="predicted"/>
<dbReference type="Proteomes" id="UP001597440">
    <property type="component" value="Unassembled WGS sequence"/>
</dbReference>
<evidence type="ECO:0000313" key="1">
    <source>
        <dbReference type="EMBL" id="MFD2556057.1"/>
    </source>
</evidence>
<organism evidence="1 2">
    <name type="scientific">Sphingobacterium tabacisoli</name>
    <dbReference type="NCBI Taxonomy" id="2044855"/>
    <lineage>
        <taxon>Bacteria</taxon>
        <taxon>Pseudomonadati</taxon>
        <taxon>Bacteroidota</taxon>
        <taxon>Sphingobacteriia</taxon>
        <taxon>Sphingobacteriales</taxon>
        <taxon>Sphingobacteriaceae</taxon>
        <taxon>Sphingobacterium</taxon>
    </lineage>
</organism>
<comment type="caution">
    <text evidence="1">The sequence shown here is derived from an EMBL/GenBank/DDBJ whole genome shotgun (WGS) entry which is preliminary data.</text>
</comment>
<gene>
    <name evidence="1" type="ORF">ACFSQW_16815</name>
</gene>
<keyword evidence="2" id="KW-1185">Reference proteome</keyword>
<name>A0ABW5L4B7_9SPHI</name>
<sequence>MFERYQGGSRNGLICLVESSGFEDRDFGANYTIKEYTSKKTVTDKGWQHQEIILLPKSTDPSYRPIILRDEETTDLQVIDVFKMVL</sequence>
<dbReference type="RefSeq" id="WP_210352865.1">
    <property type="nucleotide sequence ID" value="NZ_JAEQMU010000001.1"/>
</dbReference>